<dbReference type="Proteomes" id="UP000189777">
    <property type="component" value="Unassembled WGS sequence"/>
</dbReference>
<name>A0A1T5LJH9_9MICO</name>
<dbReference type="AlphaFoldDB" id="A0A1T5LJH9"/>
<keyword evidence="2" id="KW-1185">Reference proteome</keyword>
<evidence type="ECO:0000313" key="2">
    <source>
        <dbReference type="Proteomes" id="UP000189777"/>
    </source>
</evidence>
<evidence type="ECO:0000313" key="1">
    <source>
        <dbReference type="EMBL" id="SKC75588.1"/>
    </source>
</evidence>
<protein>
    <recommendedName>
        <fullName evidence="3">T6SS immunity protein Tdi1 C-terminal domain-containing protein</fullName>
    </recommendedName>
</protein>
<proteinExistence type="predicted"/>
<dbReference type="RefSeq" id="WP_079575760.1">
    <property type="nucleotide sequence ID" value="NZ_FUZQ01000006.1"/>
</dbReference>
<dbReference type="EMBL" id="FUZQ01000006">
    <property type="protein sequence ID" value="SKC75588.1"/>
    <property type="molecule type" value="Genomic_DNA"/>
</dbReference>
<evidence type="ECO:0008006" key="3">
    <source>
        <dbReference type="Google" id="ProtNLM"/>
    </source>
</evidence>
<dbReference type="OrthoDB" id="2988179at2"/>
<reference evidence="1 2" key="1">
    <citation type="submission" date="2017-02" db="EMBL/GenBank/DDBJ databases">
        <authorList>
            <person name="Peterson S.W."/>
        </authorList>
    </citation>
    <scope>NUCLEOTIDE SEQUENCE [LARGE SCALE GENOMIC DNA]</scope>
    <source>
        <strain evidence="1 2">DSM 21481</strain>
    </source>
</reference>
<sequence length="171" mass="18972">MELLRTFAPDAFAYGLASWSWLGVHGKTPRFTTVFGDVFLESLEGWWFLDTIEGSLELRWNTAVELYTELDSADGRADLLLEDLCREAVDAGTQPRPDEVLTFSPHPALGGRLHADFVAPVRFELALRLTGDMHHQLRSTLDPAPSPLLLGHAPAPVPAPFSWEPAADRRP</sequence>
<gene>
    <name evidence="1" type="ORF">SAMN04324258_3455</name>
</gene>
<organism evidence="1 2">
    <name type="scientific">Krasilnikoviella flava</name>
    <dbReference type="NCBI Taxonomy" id="526729"/>
    <lineage>
        <taxon>Bacteria</taxon>
        <taxon>Bacillati</taxon>
        <taxon>Actinomycetota</taxon>
        <taxon>Actinomycetes</taxon>
        <taxon>Micrococcales</taxon>
        <taxon>Promicromonosporaceae</taxon>
        <taxon>Krasilnikoviella</taxon>
    </lineage>
</organism>
<dbReference type="STRING" id="526729.SAMN04324258_3455"/>
<accession>A0A1T5LJH9</accession>